<feature type="non-terminal residue" evidence="1">
    <location>
        <position position="1"/>
    </location>
</feature>
<accession>X1G2N3</accession>
<gene>
    <name evidence="1" type="ORF">S03H2_00542</name>
</gene>
<organism evidence="1">
    <name type="scientific">marine sediment metagenome</name>
    <dbReference type="NCBI Taxonomy" id="412755"/>
    <lineage>
        <taxon>unclassified sequences</taxon>
        <taxon>metagenomes</taxon>
        <taxon>ecological metagenomes</taxon>
    </lineage>
</organism>
<dbReference type="AlphaFoldDB" id="X1G2N3"/>
<proteinExistence type="predicted"/>
<name>X1G2N3_9ZZZZ</name>
<comment type="caution">
    <text evidence="1">The sequence shown here is derived from an EMBL/GenBank/DDBJ whole genome shotgun (WGS) entry which is preliminary data.</text>
</comment>
<reference evidence="1" key="1">
    <citation type="journal article" date="2014" name="Front. Microbiol.">
        <title>High frequency of phylogenetically diverse reductive dehalogenase-homologous genes in deep subseafloor sedimentary metagenomes.</title>
        <authorList>
            <person name="Kawai M."/>
            <person name="Futagami T."/>
            <person name="Toyoda A."/>
            <person name="Takaki Y."/>
            <person name="Nishi S."/>
            <person name="Hori S."/>
            <person name="Arai W."/>
            <person name="Tsubouchi T."/>
            <person name="Morono Y."/>
            <person name="Uchiyama I."/>
            <person name="Ito T."/>
            <person name="Fujiyama A."/>
            <person name="Inagaki F."/>
            <person name="Takami H."/>
        </authorList>
    </citation>
    <scope>NUCLEOTIDE SEQUENCE</scope>
    <source>
        <strain evidence="1">Expedition CK06-06</strain>
    </source>
</reference>
<protein>
    <submittedName>
        <fullName evidence="1">Uncharacterized protein</fullName>
    </submittedName>
</protein>
<evidence type="ECO:0000313" key="1">
    <source>
        <dbReference type="EMBL" id="GAH27298.1"/>
    </source>
</evidence>
<dbReference type="EMBL" id="BARU01000112">
    <property type="protein sequence ID" value="GAH27298.1"/>
    <property type="molecule type" value="Genomic_DNA"/>
</dbReference>
<sequence>VPKASAINILAFQKYSKEAIDNYIKLNPIYVRKFKPFGK</sequence>